<accession>A0ACC0VRX6</accession>
<proteinExistence type="predicted"/>
<name>A0ACC0VRX6_9STRA</name>
<evidence type="ECO:0000313" key="1">
    <source>
        <dbReference type="EMBL" id="KAI9909090.1"/>
    </source>
</evidence>
<evidence type="ECO:0000313" key="2">
    <source>
        <dbReference type="Proteomes" id="UP001163321"/>
    </source>
</evidence>
<organism evidence="1 2">
    <name type="scientific">Peronosclerospora sorghi</name>
    <dbReference type="NCBI Taxonomy" id="230839"/>
    <lineage>
        <taxon>Eukaryota</taxon>
        <taxon>Sar</taxon>
        <taxon>Stramenopiles</taxon>
        <taxon>Oomycota</taxon>
        <taxon>Peronosporomycetes</taxon>
        <taxon>Peronosporales</taxon>
        <taxon>Peronosporaceae</taxon>
        <taxon>Peronosclerospora</taxon>
    </lineage>
</organism>
<protein>
    <submittedName>
        <fullName evidence="1">Uncharacterized protein</fullName>
    </submittedName>
</protein>
<keyword evidence="2" id="KW-1185">Reference proteome</keyword>
<reference evidence="1 2" key="1">
    <citation type="journal article" date="2022" name="bioRxiv">
        <title>The genome of the oomycete Peronosclerospora sorghi, a cosmopolitan pathogen of maize and sorghum, is inflated with dispersed pseudogenes.</title>
        <authorList>
            <person name="Fletcher K."/>
            <person name="Martin F."/>
            <person name="Isakeit T."/>
            <person name="Cavanaugh K."/>
            <person name="Magill C."/>
            <person name="Michelmore R."/>
        </authorList>
    </citation>
    <scope>NUCLEOTIDE SEQUENCE [LARGE SCALE GENOMIC DNA]</scope>
    <source>
        <strain evidence="1">P6</strain>
    </source>
</reference>
<comment type="caution">
    <text evidence="1">The sequence shown here is derived from an EMBL/GenBank/DDBJ whole genome shotgun (WGS) entry which is preliminary data.</text>
</comment>
<dbReference type="EMBL" id="CM047586">
    <property type="protein sequence ID" value="KAI9909090.1"/>
    <property type="molecule type" value="Genomic_DNA"/>
</dbReference>
<dbReference type="Proteomes" id="UP001163321">
    <property type="component" value="Chromosome 7"/>
</dbReference>
<gene>
    <name evidence="1" type="ORF">PsorP6_015190</name>
</gene>
<sequence length="176" mass="20774">MFEDKLVDLERDNQETTKTIESSPCLPKDLVRQGEVTTIYDKIRRVNQHFQAVEMDMSSLSKRTDEEKSQQRERVDTKLREHRNQFFEALNHKSQNKLNLTRLSDNLKVTRNKKVKPNRHIDLLDIVGTEMDGVTSKATLKNFELRCRRQQPVATIEKDPRDMNLRLKLARIKLKT</sequence>